<dbReference type="GO" id="GO:0016887">
    <property type="term" value="F:ATP hydrolysis activity"/>
    <property type="evidence" value="ECO:0007669"/>
    <property type="project" value="InterPro"/>
</dbReference>
<dbReference type="OrthoDB" id="9778547at2"/>
<dbReference type="GO" id="GO:0005524">
    <property type="term" value="F:ATP binding"/>
    <property type="evidence" value="ECO:0007669"/>
    <property type="project" value="UniProtKB-KW"/>
</dbReference>
<keyword evidence="5" id="KW-0067">ATP-binding</keyword>
<keyword evidence="2" id="KW-0813">Transport</keyword>
<protein>
    <submittedName>
        <fullName evidence="7">DNA repair protein</fullName>
    </submittedName>
</protein>
<dbReference type="AlphaFoldDB" id="A0A2M6UTG7"/>
<evidence type="ECO:0000256" key="5">
    <source>
        <dbReference type="ARBA" id="ARBA00022840"/>
    </source>
</evidence>
<gene>
    <name evidence="7" type="ORF">CEV08_05885</name>
</gene>
<dbReference type="InterPro" id="IPR003439">
    <property type="entry name" value="ABC_transporter-like_ATP-bd"/>
</dbReference>
<keyword evidence="4" id="KW-0547">Nucleotide-binding</keyword>
<reference evidence="7 8" key="1">
    <citation type="submission" date="2017-06" db="EMBL/GenBank/DDBJ databases">
        <title>Draft genome of Bartonella tribocorum C635.</title>
        <authorList>
            <person name="Hadjadj L."/>
            <person name="Jiyipong T."/>
            <person name="Diene S.M."/>
            <person name="Morand S."/>
            <person name="Rolain J.-M."/>
        </authorList>
    </citation>
    <scope>NUCLEOTIDE SEQUENCE [LARGE SCALE GENOMIC DNA]</scope>
    <source>
        <strain evidence="7 8">C635</strain>
    </source>
</reference>
<evidence type="ECO:0000256" key="1">
    <source>
        <dbReference type="ARBA" id="ARBA00005417"/>
    </source>
</evidence>
<evidence type="ECO:0000313" key="7">
    <source>
        <dbReference type="EMBL" id="PIT69528.1"/>
    </source>
</evidence>
<dbReference type="InterPro" id="IPR050763">
    <property type="entry name" value="ABC_transporter_ATP-binding"/>
</dbReference>
<name>A0A2M6UTG7_9HYPH</name>
<feature type="domain" description="ABC transporter" evidence="6">
    <location>
        <begin position="26"/>
        <end position="259"/>
    </location>
</feature>
<dbReference type="InterPro" id="IPR027417">
    <property type="entry name" value="P-loop_NTPase"/>
</dbReference>
<evidence type="ECO:0000256" key="3">
    <source>
        <dbReference type="ARBA" id="ARBA00022458"/>
    </source>
</evidence>
<proteinExistence type="inferred from homology"/>
<comment type="similarity">
    <text evidence="1">Belongs to the ABC transporter superfamily.</text>
</comment>
<keyword evidence="3" id="KW-0536">Nodulation</keyword>
<dbReference type="SMART" id="SM00382">
    <property type="entry name" value="AAA"/>
    <property type="match status" value="1"/>
</dbReference>
<organism evidence="7 8">
    <name type="scientific">Bartonella tribocorum</name>
    <dbReference type="NCBI Taxonomy" id="85701"/>
    <lineage>
        <taxon>Bacteria</taxon>
        <taxon>Pseudomonadati</taxon>
        <taxon>Pseudomonadota</taxon>
        <taxon>Alphaproteobacteria</taxon>
        <taxon>Hyphomicrobiales</taxon>
        <taxon>Bartonellaceae</taxon>
        <taxon>Bartonella</taxon>
    </lineage>
</organism>
<dbReference type="Gene3D" id="3.40.50.300">
    <property type="entry name" value="P-loop containing nucleotide triphosphate hydrolases"/>
    <property type="match status" value="1"/>
</dbReference>
<evidence type="ECO:0000256" key="2">
    <source>
        <dbReference type="ARBA" id="ARBA00022448"/>
    </source>
</evidence>
<dbReference type="Pfam" id="PF00005">
    <property type="entry name" value="ABC_tran"/>
    <property type="match status" value="1"/>
</dbReference>
<accession>A0A2M6UTG7</accession>
<dbReference type="InterPro" id="IPR003593">
    <property type="entry name" value="AAA+_ATPase"/>
</dbReference>
<evidence type="ECO:0000259" key="6">
    <source>
        <dbReference type="PROSITE" id="PS50893"/>
    </source>
</evidence>
<dbReference type="RefSeq" id="WP_100130770.1">
    <property type="nucleotide sequence ID" value="NZ_CADDYJ010000015.1"/>
</dbReference>
<evidence type="ECO:0000313" key="8">
    <source>
        <dbReference type="Proteomes" id="UP000230791"/>
    </source>
</evidence>
<dbReference type="Proteomes" id="UP000230791">
    <property type="component" value="Unassembled WGS sequence"/>
</dbReference>
<evidence type="ECO:0000256" key="4">
    <source>
        <dbReference type="ARBA" id="ARBA00022741"/>
    </source>
</evidence>
<dbReference type="PANTHER" id="PTHR42711">
    <property type="entry name" value="ABC TRANSPORTER ATP-BINDING PROTEIN"/>
    <property type="match status" value="1"/>
</dbReference>
<dbReference type="EMBL" id="NJPP01000019">
    <property type="protein sequence ID" value="PIT69528.1"/>
    <property type="molecule type" value="Genomic_DNA"/>
</dbReference>
<sequence length="339" mass="38845">MGSLLIDLNNVSKIYRNIDRGTSFKDRVRSFLKPVYTKHHVLKDISFTLFSGQSLAILGANGAGKSTLIKILSGIQFVDKGNVKVLGFNPYKTKKNLFKQLGVVFGHKSCLWWDLPLRYSLDMVQPLYDLERDSFIRDLKEMTELLGLEPIMDKPVRMLSLGERVKSELAFNLSFRPKLLFLDEPTIGLDIASKHEIRELLTKLKKERGMGYIITSHDMGDIDGYVDDILLLHKGHKQFYGDLNAFKNTLPSLVRVTLFCEHLQALSTVVKRMDELSLKLSTSLKDKKLNNEECSLEVSLFRGDYPRFIREITTEFNCTFSVSTSSLEEMLRAKFKEFI</sequence>
<dbReference type="PANTHER" id="PTHR42711:SF5">
    <property type="entry name" value="ABC TRANSPORTER ATP-BINDING PROTEIN NATA"/>
    <property type="match status" value="1"/>
</dbReference>
<dbReference type="PROSITE" id="PS50893">
    <property type="entry name" value="ABC_TRANSPORTER_2"/>
    <property type="match status" value="1"/>
</dbReference>
<comment type="caution">
    <text evidence="7">The sequence shown here is derived from an EMBL/GenBank/DDBJ whole genome shotgun (WGS) entry which is preliminary data.</text>
</comment>
<dbReference type="SUPFAM" id="SSF52540">
    <property type="entry name" value="P-loop containing nucleoside triphosphate hydrolases"/>
    <property type="match status" value="1"/>
</dbReference>